<keyword evidence="1" id="KW-0732">Signal</keyword>
<feature type="signal peptide" evidence="1">
    <location>
        <begin position="1"/>
        <end position="19"/>
    </location>
</feature>
<dbReference type="RefSeq" id="WP_183986275.1">
    <property type="nucleotide sequence ID" value="NZ_JACIEV010000009.1"/>
</dbReference>
<evidence type="ECO:0000313" key="3">
    <source>
        <dbReference type="EMBL" id="MBB4155109.1"/>
    </source>
</evidence>
<dbReference type="EMBL" id="JACIEV010000009">
    <property type="protein sequence ID" value="MBB4155109.1"/>
    <property type="molecule type" value="Genomic_DNA"/>
</dbReference>
<feature type="chain" id="PRO_5032822448" description="Alginate export domain-containing protein" evidence="1">
    <location>
        <begin position="20"/>
        <end position="438"/>
    </location>
</feature>
<keyword evidence="4" id="KW-1185">Reference proteome</keyword>
<gene>
    <name evidence="3" type="ORF">GGQ80_003026</name>
</gene>
<reference evidence="3 4" key="1">
    <citation type="submission" date="2020-08" db="EMBL/GenBank/DDBJ databases">
        <title>Genomic Encyclopedia of Type Strains, Phase IV (KMG-IV): sequencing the most valuable type-strain genomes for metagenomic binning, comparative biology and taxonomic classification.</title>
        <authorList>
            <person name="Goeker M."/>
        </authorList>
    </citation>
    <scope>NUCLEOTIDE SEQUENCE [LARGE SCALE GENOMIC DNA]</scope>
    <source>
        <strain evidence="3 4">YC6723</strain>
    </source>
</reference>
<dbReference type="AlphaFoldDB" id="A0A840FBT3"/>
<dbReference type="Pfam" id="PF13372">
    <property type="entry name" value="Alginate_exp"/>
    <property type="match status" value="1"/>
</dbReference>
<evidence type="ECO:0000313" key="4">
    <source>
        <dbReference type="Proteomes" id="UP000529795"/>
    </source>
</evidence>
<feature type="domain" description="Alginate export" evidence="2">
    <location>
        <begin position="23"/>
        <end position="420"/>
    </location>
</feature>
<organism evidence="3 4">
    <name type="scientific">Sphingomonas jinjuensis</name>
    <dbReference type="NCBI Taxonomy" id="535907"/>
    <lineage>
        <taxon>Bacteria</taxon>
        <taxon>Pseudomonadati</taxon>
        <taxon>Pseudomonadota</taxon>
        <taxon>Alphaproteobacteria</taxon>
        <taxon>Sphingomonadales</taxon>
        <taxon>Sphingomonadaceae</taxon>
        <taxon>Sphingomonas</taxon>
    </lineage>
</organism>
<sequence>MLKTLFVTTVLLASSTPSAAQLLNLSGTERVRAEAVAGQARTGFNGSDQLLNLRTTVLAVLNPGPIKFSAELWDSRVYNANRRTPLTTGEVNTFELVQAYATVALAKGSKGAASLQLGRFLINLGSRRLVAADDYRNTTNGYTGARLDVKRGPWNATAIYTLPQQRRPDDLDSLLAKRVAPDLEGFDLVLWGAIASRAATLGPVAVEGSFFHLGERDRPGRPTRDRSLDAASVRLIRDPTPARFDGEIEAIAERGTVSASLAATAPRQSVRAWFLHADAGYTFASRWQPRLSAEYDHASGDAPGGRYGRFDTLFGMRRADLAPAGLYNAIARTNIVSPGLRLEAVPDQKTDLFVAYKPIWLASRFDAFAATGVRDATGRSGSFAGHQVDGRIRYKLRKSLMLEADAVLLAKGRFLREAPNAPPGRWTRYLSFNALASF</sequence>
<dbReference type="InterPro" id="IPR025388">
    <property type="entry name" value="Alginate_export_dom"/>
</dbReference>
<dbReference type="InterPro" id="IPR053728">
    <property type="entry name" value="Alginate_Permeability_Chnl"/>
</dbReference>
<proteinExistence type="predicted"/>
<dbReference type="Proteomes" id="UP000529795">
    <property type="component" value="Unassembled WGS sequence"/>
</dbReference>
<name>A0A840FBT3_9SPHN</name>
<comment type="caution">
    <text evidence="3">The sequence shown here is derived from an EMBL/GenBank/DDBJ whole genome shotgun (WGS) entry which is preliminary data.</text>
</comment>
<protein>
    <recommendedName>
        <fullName evidence="2">Alginate export domain-containing protein</fullName>
    </recommendedName>
</protein>
<dbReference type="Gene3D" id="2.40.160.100">
    <property type="match status" value="1"/>
</dbReference>
<accession>A0A840FBT3</accession>
<evidence type="ECO:0000259" key="2">
    <source>
        <dbReference type="Pfam" id="PF13372"/>
    </source>
</evidence>
<evidence type="ECO:0000256" key="1">
    <source>
        <dbReference type="SAM" id="SignalP"/>
    </source>
</evidence>